<evidence type="ECO:0000313" key="2">
    <source>
        <dbReference type="EMBL" id="GMG82460.1"/>
    </source>
</evidence>
<sequence length="237" mass="23588">MHRISLKASLLAASAFVGLGAPALAFDTVTWNWDADVQTQVTQTIDVTAELDATGLNMVENEQVFIGTATSTSDLNTITVTPAISLDGLGTDDLARIESAATSVGNNGSIESDVKTDVDSNQLTGGTEIVDPLTGLVSVGTPAVIAATSTVTAITNAQVDSSATGVGNNLTIDVAGGDAILVGNNVQTAYADITALSSVSGVTVTDYAGLGSLADPLVGSAATSVGNNLDVSVSSGL</sequence>
<comment type="caution">
    <text evidence="2">The sequence shown here is derived from an EMBL/GenBank/DDBJ whole genome shotgun (WGS) entry which is preliminary data.</text>
</comment>
<gene>
    <name evidence="2" type="ORF">LNKW23_16730</name>
</gene>
<keyword evidence="3" id="KW-1185">Reference proteome</keyword>
<name>A0ABQ6LJN7_9RHOB</name>
<evidence type="ECO:0000313" key="3">
    <source>
        <dbReference type="Proteomes" id="UP001239909"/>
    </source>
</evidence>
<accession>A0ABQ6LJN7</accession>
<protein>
    <submittedName>
        <fullName evidence="2">Uncharacterized protein</fullName>
    </submittedName>
</protein>
<dbReference type="RefSeq" id="WP_285671237.1">
    <property type="nucleotide sequence ID" value="NZ_BSYI01000010.1"/>
</dbReference>
<reference evidence="2 3" key="1">
    <citation type="submission" date="2023-04" db="EMBL/GenBank/DDBJ databases">
        <title>Marinoamorphus aggregata gen. nov., sp. Nov., isolate from tissue of brittle star Ophioplocus japonicus.</title>
        <authorList>
            <person name="Kawano K."/>
            <person name="Sawayama S."/>
            <person name="Nakagawa S."/>
        </authorList>
    </citation>
    <scope>NUCLEOTIDE SEQUENCE [LARGE SCALE GENOMIC DNA]</scope>
    <source>
        <strain evidence="2 3">NKW23</strain>
    </source>
</reference>
<dbReference type="EMBL" id="BSYI01000010">
    <property type="protein sequence ID" value="GMG82460.1"/>
    <property type="molecule type" value="Genomic_DNA"/>
</dbReference>
<dbReference type="Proteomes" id="UP001239909">
    <property type="component" value="Unassembled WGS sequence"/>
</dbReference>
<organism evidence="2 3">
    <name type="scientific">Paralimibaculum aggregatum</name>
    <dbReference type="NCBI Taxonomy" id="3036245"/>
    <lineage>
        <taxon>Bacteria</taxon>
        <taxon>Pseudomonadati</taxon>
        <taxon>Pseudomonadota</taxon>
        <taxon>Alphaproteobacteria</taxon>
        <taxon>Rhodobacterales</taxon>
        <taxon>Paracoccaceae</taxon>
        <taxon>Paralimibaculum</taxon>
    </lineage>
</organism>
<feature type="signal peptide" evidence="1">
    <location>
        <begin position="1"/>
        <end position="25"/>
    </location>
</feature>
<keyword evidence="1" id="KW-0732">Signal</keyword>
<evidence type="ECO:0000256" key="1">
    <source>
        <dbReference type="SAM" id="SignalP"/>
    </source>
</evidence>
<proteinExistence type="predicted"/>
<feature type="chain" id="PRO_5046810028" evidence="1">
    <location>
        <begin position="26"/>
        <end position="237"/>
    </location>
</feature>